<dbReference type="AlphaFoldDB" id="A0A7M5X984"/>
<reference evidence="2" key="1">
    <citation type="submission" date="2021-01" db="UniProtKB">
        <authorList>
            <consortium name="EnsemblMetazoa"/>
        </authorList>
    </citation>
    <scope>IDENTIFICATION</scope>
</reference>
<sequence length="402" mass="45522">DPTLTGLMEELSVLDAPLWWEDVENKNGVFEDSTMMVYDKSTKKRSKCSLKARTVPICTTNGFFMKEFEGERLQRLMERILIIPFHTNQQFRDLHDSWKFRDDLVSFLKLAEDLLPILLRINFDDLTHRDRAAKVLGEFSAIKRSRDIHNYGLLLACMSMLMETIGCSEDYSITMMKRYLAEHLIPYFDKIVPSTQSNQDDEHVTTEEFENILASLIKPETLHLLKISKVKSCACGTVLQIALMKIREKIDFPAEKFIKVVTDQGLGCNGITFNGEGKPRPKFNGVHIRIGCVPKKLLNGVPRGKNIEESAEVVSSGEKEEEEEETSKANEVVSSGEEEEEEEETSKANEVVSSGDEEEEEEETSKANEVVSSGEEEEEEEETSKANEVVSSGGRRGDFKSQ</sequence>
<evidence type="ECO:0000256" key="1">
    <source>
        <dbReference type="SAM" id="MobiDB-lite"/>
    </source>
</evidence>
<keyword evidence="3" id="KW-1185">Reference proteome</keyword>
<feature type="region of interest" description="Disordered" evidence="1">
    <location>
        <begin position="308"/>
        <end position="402"/>
    </location>
</feature>
<accession>A0A7M5X984</accession>
<proteinExistence type="predicted"/>
<name>A0A7M5X984_9CNID</name>
<evidence type="ECO:0000313" key="2">
    <source>
        <dbReference type="EnsemblMetazoa" id="CLYHEMP019640.1"/>
    </source>
</evidence>
<protein>
    <submittedName>
        <fullName evidence="2">Uncharacterized protein</fullName>
    </submittedName>
</protein>
<organism evidence="2 3">
    <name type="scientific">Clytia hemisphaerica</name>
    <dbReference type="NCBI Taxonomy" id="252671"/>
    <lineage>
        <taxon>Eukaryota</taxon>
        <taxon>Metazoa</taxon>
        <taxon>Cnidaria</taxon>
        <taxon>Hydrozoa</taxon>
        <taxon>Hydroidolina</taxon>
        <taxon>Leptothecata</taxon>
        <taxon>Obeliida</taxon>
        <taxon>Clytiidae</taxon>
        <taxon>Clytia</taxon>
    </lineage>
</organism>
<evidence type="ECO:0000313" key="3">
    <source>
        <dbReference type="Proteomes" id="UP000594262"/>
    </source>
</evidence>
<dbReference type="Proteomes" id="UP000594262">
    <property type="component" value="Unplaced"/>
</dbReference>
<dbReference type="EnsemblMetazoa" id="CLYHEMT019640.1">
    <property type="protein sequence ID" value="CLYHEMP019640.1"/>
    <property type="gene ID" value="CLYHEMG019640"/>
</dbReference>